<gene>
    <name evidence="2" type="ORF">PIB30_088337</name>
</gene>
<evidence type="ECO:0000313" key="2">
    <source>
        <dbReference type="EMBL" id="MED6200755.1"/>
    </source>
</evidence>
<dbReference type="EMBL" id="JASCZI010213046">
    <property type="protein sequence ID" value="MED6200755.1"/>
    <property type="molecule type" value="Genomic_DNA"/>
</dbReference>
<name>A0ABU6XRI4_9FABA</name>
<comment type="caution">
    <text evidence="2">The sequence shown here is derived from an EMBL/GenBank/DDBJ whole genome shotgun (WGS) entry which is preliminary data.</text>
</comment>
<keyword evidence="1" id="KW-0812">Transmembrane</keyword>
<protein>
    <submittedName>
        <fullName evidence="2">Uncharacterized protein</fullName>
    </submittedName>
</protein>
<dbReference type="Proteomes" id="UP001341840">
    <property type="component" value="Unassembled WGS sequence"/>
</dbReference>
<feature type="transmembrane region" description="Helical" evidence="1">
    <location>
        <begin position="60"/>
        <end position="81"/>
    </location>
</feature>
<keyword evidence="1" id="KW-1133">Transmembrane helix</keyword>
<feature type="transmembrane region" description="Helical" evidence="1">
    <location>
        <begin position="12"/>
        <end position="28"/>
    </location>
</feature>
<organism evidence="2 3">
    <name type="scientific">Stylosanthes scabra</name>
    <dbReference type="NCBI Taxonomy" id="79078"/>
    <lineage>
        <taxon>Eukaryota</taxon>
        <taxon>Viridiplantae</taxon>
        <taxon>Streptophyta</taxon>
        <taxon>Embryophyta</taxon>
        <taxon>Tracheophyta</taxon>
        <taxon>Spermatophyta</taxon>
        <taxon>Magnoliopsida</taxon>
        <taxon>eudicotyledons</taxon>
        <taxon>Gunneridae</taxon>
        <taxon>Pentapetalae</taxon>
        <taxon>rosids</taxon>
        <taxon>fabids</taxon>
        <taxon>Fabales</taxon>
        <taxon>Fabaceae</taxon>
        <taxon>Papilionoideae</taxon>
        <taxon>50 kb inversion clade</taxon>
        <taxon>dalbergioids sensu lato</taxon>
        <taxon>Dalbergieae</taxon>
        <taxon>Pterocarpus clade</taxon>
        <taxon>Stylosanthes</taxon>
    </lineage>
</organism>
<accession>A0ABU6XRI4</accession>
<evidence type="ECO:0000313" key="3">
    <source>
        <dbReference type="Proteomes" id="UP001341840"/>
    </source>
</evidence>
<reference evidence="2 3" key="1">
    <citation type="journal article" date="2023" name="Plants (Basel)">
        <title>Bridging the Gap: Combining Genomics and Transcriptomics Approaches to Understand Stylosanthes scabra, an Orphan Legume from the Brazilian Caatinga.</title>
        <authorList>
            <person name="Ferreira-Neto J.R.C."/>
            <person name="da Silva M.D."/>
            <person name="Binneck E."/>
            <person name="de Melo N.F."/>
            <person name="da Silva R.H."/>
            <person name="de Melo A.L.T.M."/>
            <person name="Pandolfi V."/>
            <person name="Bustamante F.O."/>
            <person name="Brasileiro-Vidal A.C."/>
            <person name="Benko-Iseppon A.M."/>
        </authorList>
    </citation>
    <scope>NUCLEOTIDE SEQUENCE [LARGE SCALE GENOMIC DNA]</scope>
    <source>
        <tissue evidence="2">Leaves</tissue>
    </source>
</reference>
<keyword evidence="1" id="KW-0472">Membrane</keyword>
<proteinExistence type="predicted"/>
<sequence>MKIEFRKSPVSPLISVGTILLLAFYYLIRSGALAGGESETLKGFLTSYASLAEAFLVHRLSYFFISASSLACLSTACSKFFSALAIRELIKLAISACSHEMIAAKIACLRGVLQSLEGINGIGSQNSAETPDNAAVVVTGIDGITADFDPLHCLLRLEA</sequence>
<evidence type="ECO:0000256" key="1">
    <source>
        <dbReference type="SAM" id="Phobius"/>
    </source>
</evidence>
<keyword evidence="3" id="KW-1185">Reference proteome</keyword>